<sequence length="146" mass="16213">MVTHYALFDLEVHGPEYAPLIANGKITSTALYSQIGKKALPLIGHGENVAWPHRFSHLGPYGAKYYSYLVAKAAASLIWEQCFREDPFSRKSGLAWAKVQSYGGELPSKDLLEIALQKAPTSIDLCEALHSQYSRNLELLKDSSNM</sequence>
<reference evidence="2" key="1">
    <citation type="submission" date="2022-11" db="UniProtKB">
        <authorList>
            <consortium name="WormBaseParasite"/>
        </authorList>
    </citation>
    <scope>IDENTIFICATION</scope>
</reference>
<name>A0AC34FZ84_9BILA</name>
<organism evidence="1 2">
    <name type="scientific">Panagrolaimus sp. ES5</name>
    <dbReference type="NCBI Taxonomy" id="591445"/>
    <lineage>
        <taxon>Eukaryota</taxon>
        <taxon>Metazoa</taxon>
        <taxon>Ecdysozoa</taxon>
        <taxon>Nematoda</taxon>
        <taxon>Chromadorea</taxon>
        <taxon>Rhabditida</taxon>
        <taxon>Tylenchina</taxon>
        <taxon>Panagrolaimomorpha</taxon>
        <taxon>Panagrolaimoidea</taxon>
        <taxon>Panagrolaimidae</taxon>
        <taxon>Panagrolaimus</taxon>
    </lineage>
</organism>
<protein>
    <submittedName>
        <fullName evidence="2">Peptidase M3A/M3B catalytic domain-containing protein</fullName>
    </submittedName>
</protein>
<evidence type="ECO:0000313" key="1">
    <source>
        <dbReference type="Proteomes" id="UP000887579"/>
    </source>
</evidence>
<evidence type="ECO:0000313" key="2">
    <source>
        <dbReference type="WBParaSite" id="ES5_v2.g22691.t1"/>
    </source>
</evidence>
<proteinExistence type="predicted"/>
<dbReference type="Proteomes" id="UP000887579">
    <property type="component" value="Unplaced"/>
</dbReference>
<dbReference type="WBParaSite" id="ES5_v2.g22691.t1">
    <property type="protein sequence ID" value="ES5_v2.g22691.t1"/>
    <property type="gene ID" value="ES5_v2.g22691"/>
</dbReference>
<accession>A0AC34FZ84</accession>